<evidence type="ECO:0000256" key="2">
    <source>
        <dbReference type="ARBA" id="ARBA00022448"/>
    </source>
</evidence>
<dbReference type="SUPFAM" id="SSF49464">
    <property type="entry name" value="Carboxypeptidase regulatory domain-like"/>
    <property type="match status" value="1"/>
</dbReference>
<dbReference type="Gene3D" id="2.40.170.20">
    <property type="entry name" value="TonB-dependent receptor, beta-barrel domain"/>
    <property type="match status" value="1"/>
</dbReference>
<dbReference type="PROSITE" id="PS52016">
    <property type="entry name" value="TONB_DEPENDENT_REC_3"/>
    <property type="match status" value="1"/>
</dbReference>
<dbReference type="Gene3D" id="2.60.40.1120">
    <property type="entry name" value="Carboxypeptidase-like, regulatory domain"/>
    <property type="match status" value="1"/>
</dbReference>
<dbReference type="InterPro" id="IPR012910">
    <property type="entry name" value="Plug_dom"/>
</dbReference>
<comment type="subcellular location">
    <subcellularLocation>
        <location evidence="1 7">Cell outer membrane</location>
        <topology evidence="1 7">Multi-pass membrane protein</topology>
    </subcellularLocation>
</comment>
<gene>
    <name evidence="9" type="ORF">DWX70_19815</name>
</gene>
<keyword evidence="5 7" id="KW-0472">Membrane</keyword>
<dbReference type="AlphaFoldDB" id="A0A395VSP8"/>
<dbReference type="InterPro" id="IPR011662">
    <property type="entry name" value="Secretin/TonB_short_N"/>
</dbReference>
<dbReference type="FunFam" id="2.170.130.10:FF:000003">
    <property type="entry name" value="SusC/RagA family TonB-linked outer membrane protein"/>
    <property type="match status" value="1"/>
</dbReference>
<dbReference type="InterPro" id="IPR023997">
    <property type="entry name" value="TonB-dep_OMP_SusC/RagA_CS"/>
</dbReference>
<dbReference type="Pfam" id="PF13715">
    <property type="entry name" value="CarbopepD_reg_2"/>
    <property type="match status" value="1"/>
</dbReference>
<accession>A0A395VSP8</accession>
<protein>
    <submittedName>
        <fullName evidence="9">SusC/RagA family TonB-linked outer membrane protein</fullName>
    </submittedName>
</protein>
<dbReference type="GO" id="GO:0009279">
    <property type="term" value="C:cell outer membrane"/>
    <property type="evidence" value="ECO:0007669"/>
    <property type="project" value="UniProtKB-SubCell"/>
</dbReference>
<comment type="caution">
    <text evidence="9">The sequence shown here is derived from an EMBL/GenBank/DDBJ whole genome shotgun (WGS) entry which is preliminary data.</text>
</comment>
<dbReference type="Gene3D" id="2.170.130.10">
    <property type="entry name" value="TonB-dependent receptor, plug domain"/>
    <property type="match status" value="1"/>
</dbReference>
<reference evidence="9 10" key="1">
    <citation type="submission" date="2018-08" db="EMBL/GenBank/DDBJ databases">
        <title>A genome reference for cultivated species of the human gut microbiota.</title>
        <authorList>
            <person name="Zou Y."/>
            <person name="Xue W."/>
            <person name="Luo G."/>
        </authorList>
    </citation>
    <scope>NUCLEOTIDE SEQUENCE [LARGE SCALE GENOMIC DNA]</scope>
    <source>
        <strain evidence="9 10">AF20-9LB</strain>
    </source>
</reference>
<dbReference type="Pfam" id="PF07660">
    <property type="entry name" value="STN"/>
    <property type="match status" value="1"/>
</dbReference>
<dbReference type="SUPFAM" id="SSF56935">
    <property type="entry name" value="Porins"/>
    <property type="match status" value="1"/>
</dbReference>
<keyword evidence="6 7" id="KW-0998">Cell outer membrane</keyword>
<dbReference type="Proteomes" id="UP000266492">
    <property type="component" value="Unassembled WGS sequence"/>
</dbReference>
<dbReference type="NCBIfam" id="TIGR04056">
    <property type="entry name" value="OMP_RagA_SusC"/>
    <property type="match status" value="1"/>
</dbReference>
<evidence type="ECO:0000256" key="1">
    <source>
        <dbReference type="ARBA" id="ARBA00004571"/>
    </source>
</evidence>
<evidence type="ECO:0000256" key="5">
    <source>
        <dbReference type="ARBA" id="ARBA00023136"/>
    </source>
</evidence>
<dbReference type="InterPro" id="IPR008969">
    <property type="entry name" value="CarboxyPept-like_regulatory"/>
</dbReference>
<organism evidence="9 10">
    <name type="scientific">Bacteroides ovatus</name>
    <dbReference type="NCBI Taxonomy" id="28116"/>
    <lineage>
        <taxon>Bacteria</taxon>
        <taxon>Pseudomonadati</taxon>
        <taxon>Bacteroidota</taxon>
        <taxon>Bacteroidia</taxon>
        <taxon>Bacteroidales</taxon>
        <taxon>Bacteroidaceae</taxon>
        <taxon>Bacteroides</taxon>
    </lineage>
</organism>
<evidence type="ECO:0000256" key="4">
    <source>
        <dbReference type="ARBA" id="ARBA00022692"/>
    </source>
</evidence>
<evidence type="ECO:0000256" key="7">
    <source>
        <dbReference type="PROSITE-ProRule" id="PRU01360"/>
    </source>
</evidence>
<comment type="similarity">
    <text evidence="7">Belongs to the TonB-dependent receptor family.</text>
</comment>
<keyword evidence="4 7" id="KW-0812">Transmembrane</keyword>
<evidence type="ECO:0000313" key="9">
    <source>
        <dbReference type="EMBL" id="RGS81030.1"/>
    </source>
</evidence>
<name>A0A395VSP8_BACOV</name>
<feature type="domain" description="Secretin/TonB short N-terminal" evidence="8">
    <location>
        <begin position="67"/>
        <end position="118"/>
    </location>
</feature>
<dbReference type="InterPro" id="IPR036942">
    <property type="entry name" value="Beta-barrel_TonB_sf"/>
</dbReference>
<dbReference type="InterPro" id="IPR037066">
    <property type="entry name" value="Plug_dom_sf"/>
</dbReference>
<keyword evidence="2 7" id="KW-0813">Transport</keyword>
<dbReference type="SMART" id="SM00965">
    <property type="entry name" value="STN"/>
    <property type="match status" value="1"/>
</dbReference>
<evidence type="ECO:0000259" key="8">
    <source>
        <dbReference type="SMART" id="SM00965"/>
    </source>
</evidence>
<sequence length="1143" mass="129257">MNEKHQKKNYTCLSVRRPFICFFLALGVFLLSAFPTELYAQKKTITLDYKELGLMELFKKIEEKSDYVFFYYDVLIDKDVKVPARFKNMTVEQILDKVFANMELAYSINKKQITIKKKVLQEKTKKEGQSSIVKGVVFDQSREPLPGVSIVVQGTNIGTVSDLNGAYSIHVPSDDSKIIFSYIGFAPVTYSAKEMNKLSEVVLVEDTKTIDEVVVVGYTTRTREKLISSVSTINNQELVKSTVPNLENALTGRVSGVFSRQTSAEPGSDGADLKIRGFGSALVVVDGIPGRNYSDIDPSEIESVSVLKDASAAAVYGMQGANGVILVTTKRGGKNKPTTLDINTRFGLQMPHNYPQPASTPLWQTLVGEYYANMKLINDKNAVITPADMATRDYAYNTNWYEEMIKNAPITQSNINISGGTDKVSYFISAGYLYQGGIWSTNSTDKNRFNFRSNLDADILKNLKLSVGVGAVINSLNYPRSASYEIARKMKDMAPNIPVKWPGHDDYYAFGGEGTVNPMALADKEASGYSKKIAKNLNVDFSLEYKVPFVEGLSLKATMGYTQSDSWNKNWNMNIVYMGYREDAQEYYESASASNANKASLSLEDGFSYNITGQGFINYIRSFGNHNINSGLVFEFSDAENRSTVTSRGEFPSTVLDMMAGGIANKQVTNSEVFRKYRTASFIGRFSYDYRSKYFVDFNFRYDGAQYFADKWGFFPSASVGWMLTNEEFMNPLKKVLNEFKIRASWGELGDLSAASQYYANNEQYYFQSGYQYPGTPMNFGDRTIYGLNPTLNPNPDFTWATSSMINAGVDFKLWNGLLSGSADVFYRQRKGLPAQKANDNAGALATWYNLDHDNTRGFEFSLNHQYKIGEVNYFVGGNMSWSRTRKGNIEHGRFTSGYDEWKWNTEGHWNNVRWGYNCIGRYQSYGEIANAPMHNNSNNNSAILPGDLKYEDWNGDGYIDNYDQRPIGRNAYPELVYGINLGLSWKGVDFSMFWQGGALSDFQIGAFDMDAFQEGATNLNTWEYFGDRWHRADYTDPNSEWIPGYFPAVRDFTSVTINRLSSNFWMWNGSYIRLKNVELGYTLPQRITQKANIKQLRIYANLYNCLTFSSQKFFDPEQLESQYSFASYPQIMSFNVGINLKF</sequence>
<keyword evidence="3 7" id="KW-1134">Transmembrane beta strand</keyword>
<dbReference type="EMBL" id="QRVZ01000019">
    <property type="protein sequence ID" value="RGS81030.1"/>
    <property type="molecule type" value="Genomic_DNA"/>
</dbReference>
<evidence type="ECO:0000313" key="10">
    <source>
        <dbReference type="Proteomes" id="UP000266492"/>
    </source>
</evidence>
<evidence type="ECO:0000256" key="6">
    <source>
        <dbReference type="ARBA" id="ARBA00023237"/>
    </source>
</evidence>
<dbReference type="InterPro" id="IPR023996">
    <property type="entry name" value="TonB-dep_OMP_SusC/RagA"/>
</dbReference>
<dbReference type="NCBIfam" id="TIGR04057">
    <property type="entry name" value="SusC_RagA_signa"/>
    <property type="match status" value="1"/>
</dbReference>
<proteinExistence type="inferred from homology"/>
<dbReference type="InterPro" id="IPR039426">
    <property type="entry name" value="TonB-dep_rcpt-like"/>
</dbReference>
<evidence type="ECO:0000256" key="3">
    <source>
        <dbReference type="ARBA" id="ARBA00022452"/>
    </source>
</evidence>
<dbReference type="Pfam" id="PF07715">
    <property type="entry name" value="Plug"/>
    <property type="match status" value="1"/>
</dbReference>